<dbReference type="PANTHER" id="PTHR40516">
    <property type="entry name" value="ANTITOXIN CHPS-RELATED"/>
    <property type="match status" value="1"/>
</dbReference>
<dbReference type="SUPFAM" id="SSF89447">
    <property type="entry name" value="AbrB/MazE/MraZ-like"/>
    <property type="match status" value="1"/>
</dbReference>
<dbReference type="InterPro" id="IPR007159">
    <property type="entry name" value="SpoVT-AbrB_dom"/>
</dbReference>
<feature type="domain" description="SpoVT-AbrB" evidence="1">
    <location>
        <begin position="14"/>
        <end position="59"/>
    </location>
</feature>
<dbReference type="Gene3D" id="2.10.260.10">
    <property type="match status" value="1"/>
</dbReference>
<dbReference type="SMART" id="SM00966">
    <property type="entry name" value="SpoVT_AbrB"/>
    <property type="match status" value="1"/>
</dbReference>
<dbReference type="GO" id="GO:0097351">
    <property type="term" value="F:toxin sequestering activity"/>
    <property type="evidence" value="ECO:0007669"/>
    <property type="project" value="InterPro"/>
</dbReference>
<evidence type="ECO:0000313" key="2">
    <source>
        <dbReference type="EMBL" id="MDN6899658.1"/>
    </source>
</evidence>
<proteinExistence type="predicted"/>
<dbReference type="Pfam" id="PF04014">
    <property type="entry name" value="MazE_antitoxin"/>
    <property type="match status" value="1"/>
</dbReference>
<accession>A0AAJ1R7W6</accession>
<dbReference type="InterPro" id="IPR039052">
    <property type="entry name" value="Antitox_PemI-like"/>
</dbReference>
<dbReference type="EMBL" id="SDWY01000001">
    <property type="protein sequence ID" value="MDN6899658.1"/>
    <property type="molecule type" value="Genomic_DNA"/>
</dbReference>
<comment type="caution">
    <text evidence="2">The sequence shown here is derived from an EMBL/GenBank/DDBJ whole genome shotgun (WGS) entry which is preliminary data.</text>
</comment>
<reference evidence="2" key="1">
    <citation type="submission" date="2019-01" db="EMBL/GenBank/DDBJ databases">
        <title>Oenococcus sicerae UCMA17102.</title>
        <authorList>
            <person name="Cousin F.J."/>
            <person name="Le Guellec R."/>
            <person name="Cretenet M."/>
        </authorList>
    </citation>
    <scope>NUCLEOTIDE SEQUENCE</scope>
    <source>
        <strain evidence="2">UCMA17102</strain>
    </source>
</reference>
<dbReference type="RefSeq" id="WP_301710915.1">
    <property type="nucleotide sequence ID" value="NZ_SDWY01000001.1"/>
</dbReference>
<protein>
    <submittedName>
        <fullName evidence="2">AbrB/MazE/SpoVT family DNA-binding domain-containing protein</fullName>
    </submittedName>
</protein>
<sequence>MTQKTNVISETKIAQWGHSKATRIPTEIIKELNLKDDQKLLLTVKNNSIILTPIQQRPTNIHELFDGWQDDGNKDRELDWREAKGNELQW</sequence>
<evidence type="ECO:0000259" key="1">
    <source>
        <dbReference type="SMART" id="SM00966"/>
    </source>
</evidence>
<gene>
    <name evidence="2" type="ORF">EVC35_01380</name>
</gene>
<dbReference type="Proteomes" id="UP001167919">
    <property type="component" value="Unassembled WGS sequence"/>
</dbReference>
<evidence type="ECO:0000313" key="3">
    <source>
        <dbReference type="Proteomes" id="UP001167919"/>
    </source>
</evidence>
<dbReference type="InterPro" id="IPR037914">
    <property type="entry name" value="SpoVT-AbrB_sf"/>
</dbReference>
<dbReference type="AlphaFoldDB" id="A0AAJ1R7W6"/>
<dbReference type="GO" id="GO:0003677">
    <property type="term" value="F:DNA binding"/>
    <property type="evidence" value="ECO:0007669"/>
    <property type="project" value="UniProtKB-KW"/>
</dbReference>
<dbReference type="PANTHER" id="PTHR40516:SF1">
    <property type="entry name" value="ANTITOXIN CHPS-RELATED"/>
    <property type="match status" value="1"/>
</dbReference>
<name>A0AAJ1R7W6_9LACO</name>
<organism evidence="2 3">
    <name type="scientific">Oenococcus sicerae</name>
    <dbReference type="NCBI Taxonomy" id="2203724"/>
    <lineage>
        <taxon>Bacteria</taxon>
        <taxon>Bacillati</taxon>
        <taxon>Bacillota</taxon>
        <taxon>Bacilli</taxon>
        <taxon>Lactobacillales</taxon>
        <taxon>Lactobacillaceae</taxon>
        <taxon>Oenococcus</taxon>
    </lineage>
</organism>
<keyword evidence="2" id="KW-0238">DNA-binding</keyword>